<evidence type="ECO:0000313" key="17">
    <source>
        <dbReference type="EMBL" id="KAI9263188.1"/>
    </source>
</evidence>
<feature type="region of interest" description="Disordered" evidence="13">
    <location>
        <begin position="1434"/>
        <end position="1456"/>
    </location>
</feature>
<dbReference type="InterPro" id="IPR023214">
    <property type="entry name" value="HAD_sf"/>
</dbReference>
<dbReference type="Gene3D" id="1.20.1280.50">
    <property type="match status" value="1"/>
</dbReference>
<dbReference type="InterPro" id="IPR036047">
    <property type="entry name" value="F-box-like_dom_sf"/>
</dbReference>
<evidence type="ECO:0000256" key="2">
    <source>
        <dbReference type="ARBA" id="ARBA00006024"/>
    </source>
</evidence>
<keyword evidence="7" id="KW-0460">Magnesium</keyword>
<dbReference type="SFLD" id="SFLDG00002">
    <property type="entry name" value="C1.7:_P-type_atpase_like"/>
    <property type="match status" value="1"/>
</dbReference>
<dbReference type="NCBIfam" id="TIGR01494">
    <property type="entry name" value="ATPase_P-type"/>
    <property type="match status" value="1"/>
</dbReference>
<dbReference type="InterPro" id="IPR044492">
    <property type="entry name" value="P_typ_ATPase_HD_dom"/>
</dbReference>
<dbReference type="Gene3D" id="3.30.70.100">
    <property type="match status" value="7"/>
</dbReference>
<evidence type="ECO:0000313" key="18">
    <source>
        <dbReference type="Proteomes" id="UP001209540"/>
    </source>
</evidence>
<evidence type="ECO:0000256" key="9">
    <source>
        <dbReference type="ARBA" id="ARBA00022989"/>
    </source>
</evidence>
<dbReference type="Pfam" id="PF00702">
    <property type="entry name" value="Hydrolase"/>
    <property type="match status" value="2"/>
</dbReference>
<dbReference type="GO" id="GO:0016887">
    <property type="term" value="F:ATP hydrolysis activity"/>
    <property type="evidence" value="ECO:0007669"/>
    <property type="project" value="InterPro"/>
</dbReference>
<dbReference type="PROSITE" id="PS50846">
    <property type="entry name" value="HMA_2"/>
    <property type="match status" value="7"/>
</dbReference>
<keyword evidence="4" id="KW-0479">Metal-binding</keyword>
<feature type="transmembrane region" description="Helical" evidence="14">
    <location>
        <begin position="969"/>
        <end position="990"/>
    </location>
</feature>
<dbReference type="SUPFAM" id="SSF56784">
    <property type="entry name" value="HAD-like"/>
    <property type="match status" value="1"/>
</dbReference>
<dbReference type="InterPro" id="IPR023299">
    <property type="entry name" value="ATPase_P-typ_cyto_dom_N"/>
</dbReference>
<feature type="transmembrane region" description="Helical" evidence="14">
    <location>
        <begin position="1310"/>
        <end position="1330"/>
    </location>
</feature>
<dbReference type="PANTHER" id="PTHR43520:SF8">
    <property type="entry name" value="P-TYPE CU(+) TRANSPORTER"/>
    <property type="match status" value="1"/>
</dbReference>
<dbReference type="SUPFAM" id="SSF55008">
    <property type="entry name" value="HMA, heavy metal-associated domain"/>
    <property type="match status" value="7"/>
</dbReference>
<dbReference type="GO" id="GO:0043682">
    <property type="term" value="F:P-type divalent copper transporter activity"/>
    <property type="evidence" value="ECO:0007669"/>
    <property type="project" value="TreeGrafter"/>
</dbReference>
<comment type="subcellular location">
    <subcellularLocation>
        <location evidence="1">Endomembrane system</location>
        <topology evidence="1">Multi-pass membrane protein</topology>
    </subcellularLocation>
</comment>
<dbReference type="Gene3D" id="3.40.1110.10">
    <property type="entry name" value="Calcium-transporting ATPase, cytoplasmic domain N"/>
    <property type="match status" value="1"/>
</dbReference>
<dbReference type="Pfam" id="PF00403">
    <property type="entry name" value="HMA"/>
    <property type="match status" value="6"/>
</dbReference>
<dbReference type="GO" id="GO:0012505">
    <property type="term" value="C:endomembrane system"/>
    <property type="evidence" value="ECO:0007669"/>
    <property type="project" value="UniProtKB-SubCell"/>
</dbReference>
<dbReference type="PROSITE" id="PS00154">
    <property type="entry name" value="ATPASE_E1_E2"/>
    <property type="match status" value="1"/>
</dbReference>
<dbReference type="CDD" id="cd02094">
    <property type="entry name" value="P-type_ATPase_Cu-like"/>
    <property type="match status" value="1"/>
</dbReference>
<dbReference type="Pfam" id="PF00122">
    <property type="entry name" value="E1-E2_ATPase"/>
    <property type="match status" value="1"/>
</dbReference>
<feature type="domain" description="HMA" evidence="16">
    <location>
        <begin position="777"/>
        <end position="845"/>
    </location>
</feature>
<dbReference type="GO" id="GO:0055070">
    <property type="term" value="P:copper ion homeostasis"/>
    <property type="evidence" value="ECO:0007669"/>
    <property type="project" value="TreeGrafter"/>
</dbReference>
<dbReference type="InterPro" id="IPR023298">
    <property type="entry name" value="ATPase_P-typ_TM_dom_sf"/>
</dbReference>
<dbReference type="Gene3D" id="3.80.10.10">
    <property type="entry name" value="Ribonuclease Inhibitor"/>
    <property type="match status" value="1"/>
</dbReference>
<comment type="caution">
    <text evidence="17">The sequence shown here is derived from an EMBL/GenBank/DDBJ whole genome shotgun (WGS) entry which is preliminary data.</text>
</comment>
<evidence type="ECO:0000259" key="16">
    <source>
        <dbReference type="PROSITE" id="PS50846"/>
    </source>
</evidence>
<dbReference type="InterPro" id="IPR001757">
    <property type="entry name" value="P_typ_ATPase"/>
</dbReference>
<dbReference type="Gene3D" id="3.40.50.1000">
    <property type="entry name" value="HAD superfamily/HAD-like"/>
    <property type="match status" value="1"/>
</dbReference>
<evidence type="ECO:0000256" key="8">
    <source>
        <dbReference type="ARBA" id="ARBA00022967"/>
    </source>
</evidence>
<keyword evidence="8" id="KW-1278">Translocase</keyword>
<dbReference type="CDD" id="cd00371">
    <property type="entry name" value="HMA"/>
    <property type="match status" value="7"/>
</dbReference>
<dbReference type="InterPro" id="IPR001810">
    <property type="entry name" value="F-box_dom"/>
</dbReference>
<dbReference type="SUPFAM" id="SSF81660">
    <property type="entry name" value="Metal cation-transporting ATPase, ATP-binding domain N"/>
    <property type="match status" value="1"/>
</dbReference>
<keyword evidence="3 14" id="KW-0812">Transmembrane</keyword>
<evidence type="ECO:0000256" key="5">
    <source>
        <dbReference type="ARBA" id="ARBA00022737"/>
    </source>
</evidence>
<dbReference type="InterPro" id="IPR006121">
    <property type="entry name" value="HMA_dom"/>
</dbReference>
<dbReference type="PROSITE" id="PS01047">
    <property type="entry name" value="HMA_1"/>
    <property type="match status" value="4"/>
</dbReference>
<evidence type="ECO:0000259" key="15">
    <source>
        <dbReference type="PROSITE" id="PS50181"/>
    </source>
</evidence>
<keyword evidence="9 14" id="KW-1133">Transmembrane helix</keyword>
<evidence type="ECO:0000256" key="12">
    <source>
        <dbReference type="SAM" id="Coils"/>
    </source>
</evidence>
<dbReference type="InterPro" id="IPR018303">
    <property type="entry name" value="ATPase_P-typ_P_site"/>
</dbReference>
<keyword evidence="5" id="KW-0677">Repeat</keyword>
<feature type="domain" description="HMA" evidence="16">
    <location>
        <begin position="871"/>
        <end position="937"/>
    </location>
</feature>
<dbReference type="SUPFAM" id="SSF81653">
    <property type="entry name" value="Calcium ATPase, transduction domain A"/>
    <property type="match status" value="1"/>
</dbReference>
<accession>A0AAD5PDP2</accession>
<feature type="transmembrane region" description="Helical" evidence="14">
    <location>
        <begin position="1755"/>
        <end position="1775"/>
    </location>
</feature>
<feature type="domain" description="F-box" evidence="15">
    <location>
        <begin position="1"/>
        <end position="44"/>
    </location>
</feature>
<gene>
    <name evidence="17" type="ORF">BDA99DRAFT_559744</name>
</gene>
<feature type="coiled-coil region" evidence="12">
    <location>
        <begin position="940"/>
        <end position="968"/>
    </location>
</feature>
<dbReference type="InterPro" id="IPR017969">
    <property type="entry name" value="Heavy-metal-associated_CS"/>
</dbReference>
<dbReference type="CDD" id="cd09917">
    <property type="entry name" value="F-box_SF"/>
    <property type="match status" value="1"/>
</dbReference>
<dbReference type="EMBL" id="JAIXMP010000013">
    <property type="protein sequence ID" value="KAI9263188.1"/>
    <property type="molecule type" value="Genomic_DNA"/>
</dbReference>
<dbReference type="SFLD" id="SFLDS00003">
    <property type="entry name" value="Haloacid_Dehalogenase"/>
    <property type="match status" value="1"/>
</dbReference>
<evidence type="ECO:0000256" key="1">
    <source>
        <dbReference type="ARBA" id="ARBA00004127"/>
    </source>
</evidence>
<dbReference type="SMART" id="SM00256">
    <property type="entry name" value="FBOX"/>
    <property type="match status" value="1"/>
</dbReference>
<protein>
    <submittedName>
        <fullName evidence="17">Uncharacterized protein</fullName>
    </submittedName>
</protein>
<dbReference type="InterPro" id="IPR036412">
    <property type="entry name" value="HAD-like_sf"/>
</dbReference>
<dbReference type="InterPro" id="IPR006122">
    <property type="entry name" value="HMA_Cu_ion-bd"/>
</dbReference>
<dbReference type="PROSITE" id="PS50181">
    <property type="entry name" value="FBOX"/>
    <property type="match status" value="1"/>
</dbReference>
<dbReference type="Gene3D" id="2.70.150.10">
    <property type="entry name" value="Calcium-transporting ATPase, cytoplasmic transduction domain A"/>
    <property type="match status" value="1"/>
</dbReference>
<dbReference type="FunFam" id="3.30.70.100:FF:000001">
    <property type="entry name" value="ATPase copper transporting beta"/>
    <property type="match status" value="3"/>
</dbReference>
<name>A0AAD5PDP2_9FUNG</name>
<keyword evidence="10" id="KW-0186">Copper</keyword>
<dbReference type="SUPFAM" id="SSF81383">
    <property type="entry name" value="F-box domain"/>
    <property type="match status" value="1"/>
</dbReference>
<dbReference type="SUPFAM" id="SSF52047">
    <property type="entry name" value="RNI-like"/>
    <property type="match status" value="1"/>
</dbReference>
<keyword evidence="12" id="KW-0175">Coiled coil</keyword>
<keyword evidence="18" id="KW-1185">Reference proteome</keyword>
<evidence type="ECO:0000256" key="14">
    <source>
        <dbReference type="SAM" id="Phobius"/>
    </source>
</evidence>
<feature type="transmembrane region" description="Helical" evidence="14">
    <location>
        <begin position="1271"/>
        <end position="1290"/>
    </location>
</feature>
<organism evidence="17 18">
    <name type="scientific">Phascolomyces articulosus</name>
    <dbReference type="NCBI Taxonomy" id="60185"/>
    <lineage>
        <taxon>Eukaryota</taxon>
        <taxon>Fungi</taxon>
        <taxon>Fungi incertae sedis</taxon>
        <taxon>Mucoromycota</taxon>
        <taxon>Mucoromycotina</taxon>
        <taxon>Mucoromycetes</taxon>
        <taxon>Mucorales</taxon>
        <taxon>Lichtheimiaceae</taxon>
        <taxon>Phascolomyces</taxon>
    </lineage>
</organism>
<reference evidence="17" key="1">
    <citation type="journal article" date="2022" name="IScience">
        <title>Evolution of zygomycete secretomes and the origins of terrestrial fungal ecologies.</title>
        <authorList>
            <person name="Chang Y."/>
            <person name="Wang Y."/>
            <person name="Mondo S."/>
            <person name="Ahrendt S."/>
            <person name="Andreopoulos W."/>
            <person name="Barry K."/>
            <person name="Beard J."/>
            <person name="Benny G.L."/>
            <person name="Blankenship S."/>
            <person name="Bonito G."/>
            <person name="Cuomo C."/>
            <person name="Desiro A."/>
            <person name="Gervers K.A."/>
            <person name="Hundley H."/>
            <person name="Kuo A."/>
            <person name="LaButti K."/>
            <person name="Lang B.F."/>
            <person name="Lipzen A."/>
            <person name="O'Donnell K."/>
            <person name="Pangilinan J."/>
            <person name="Reynolds N."/>
            <person name="Sandor L."/>
            <person name="Smith M.E."/>
            <person name="Tsang A."/>
            <person name="Grigoriev I.V."/>
            <person name="Stajich J.E."/>
            <person name="Spatafora J.W."/>
        </authorList>
    </citation>
    <scope>NUCLEOTIDE SEQUENCE</scope>
    <source>
        <strain evidence="17">RSA 2281</strain>
    </source>
</reference>
<dbReference type="SUPFAM" id="SSF81665">
    <property type="entry name" value="Calcium ATPase, transmembrane domain M"/>
    <property type="match status" value="1"/>
</dbReference>
<dbReference type="GO" id="GO:0005507">
    <property type="term" value="F:copper ion binding"/>
    <property type="evidence" value="ECO:0007669"/>
    <property type="project" value="InterPro"/>
</dbReference>
<feature type="region of interest" description="Disordered" evidence="13">
    <location>
        <begin position="548"/>
        <end position="568"/>
    </location>
</feature>
<feature type="transmembrane region" description="Helical" evidence="14">
    <location>
        <begin position="1044"/>
        <end position="1066"/>
    </location>
</feature>
<evidence type="ECO:0000256" key="13">
    <source>
        <dbReference type="SAM" id="MobiDB-lite"/>
    </source>
</evidence>
<dbReference type="Proteomes" id="UP001209540">
    <property type="component" value="Unassembled WGS sequence"/>
</dbReference>
<feature type="domain" description="HMA" evidence="16">
    <location>
        <begin position="472"/>
        <end position="540"/>
    </location>
</feature>
<dbReference type="InterPro" id="IPR036163">
    <property type="entry name" value="HMA_dom_sf"/>
</dbReference>
<dbReference type="GO" id="GO:0005524">
    <property type="term" value="F:ATP binding"/>
    <property type="evidence" value="ECO:0007669"/>
    <property type="project" value="InterPro"/>
</dbReference>
<feature type="domain" description="HMA" evidence="16">
    <location>
        <begin position="293"/>
        <end position="364"/>
    </location>
</feature>
<dbReference type="Pfam" id="PF12937">
    <property type="entry name" value="F-box-like"/>
    <property type="match status" value="1"/>
</dbReference>
<dbReference type="InterPro" id="IPR032675">
    <property type="entry name" value="LRR_dom_sf"/>
</dbReference>
<dbReference type="NCBIfam" id="TIGR00003">
    <property type="entry name" value="copper ion binding protein"/>
    <property type="match status" value="3"/>
</dbReference>
<sequence length="1816" mass="198892">MDTLPPELVNYIFSFLSQHDLGSLGAVCRAWSSVTLPRLYYAPRFTTLDQLDRFSAYSKQCLDLISILDLSGISHHVTDKHLYHFHNSSINDDVPLSSLTYINLTDCDKISIQVLNRLIRRSTRTLHTSILINCKLNLDTLDLLRQASLFHLRKLDLSGTMVLPCYAIDTPNHLESLMEPSLSKLQDLNIGGCNWVDSHTVMNIAHGLPRLVRLSLFWCDQVHFEPCLEMVQHLVYLRHLNLQHIPAIDSKEKAMLLLDHHRGLESIEYSNRRRRTVLKNKKTYIIMSNQYLQEINLNIRGMTCNSCLKKVTAALQGVPGIEPSSVAVNLDTGQARMAVQIGIDTRSTQLIAENAIEELGYEVITDDSTHETTASTVLGTLSISGMTCNHCTKTIHNALLELPDVIPDSIHISLDQGAASLLFSKYNPSMNADRLAQTIEDLGYDVESVRLRRTDEQQSDEEKDQQGKQELKTVTLSISGMTCSHCTRSVTHALQSLPGVISDSVQVDLGKRSATFSYQGDAIQTELIVETVEDLGYDVVGRPRFGKGISNMTDTTPKSGSSSSPSITDSAGLRKIVMRVLGMTCQSCVATVTHALENEIPNVQRGSVRVDLETEMAMFICKDPDVAHIRQVVENRGYDLENIQIIHNLIQPAAIASSAEQSTAKRARSITSDSVVSLGAISVETPVIAVPKKVTMQISGMTCASCVRTIEQGLAALPSVTADSVKVNLLTGGASFEVQGDVLNESQIATTVSRMGYNASNISILAEQQPAARPATYQVEMIVSGMYCMNCVDKIRQALSDLPGCQTNTIKIDLDSGRARFQFANNTLSRKRINDTIMQLGFMTDSIDITKIIKGDQEGDEEGDKSKKNLVVTRLSVTGMTCSSCVANIERAMMKQPGVASCQVNLLAKSAVISHDPSIVGARALANMIEQLGYKAEPQANNATDTLNDQREAMRAAMQKEMDLLKKRFLWSLVFAIPIIIVEMIFMMALPHHNPVNMAFMKPIVPGLAVGDLIGFLLATPVQFILGWPFYVKSYRSLRYARTANMETLVAMGTSVAYAASVGKIIAAMVEKDNNHDMNYFETAVLLITFIHFGKWLEALAKGKTAETITKLMDLQPDKAILVEIKTNDVGSDDSTTLASSAHSTDKKNANVSEFEHVQEVMVEREIDTSEIQVGDILKVNAGGRIPCDGKVWRGTTSTDESMITGESVPVSKKESDDVITATINLTSPIYIRAIRVGSDTTLSRIIQLVQDAQASPKAPIEHFADKISSVFVPIVIVLAIITFIIWEVANVKDMIPQEWIGENGDGTTFAVMLAVTVLVIACPCGLGLASPTAVMVGTGIAARYGVLVKGGGYALEMASKITTIAFDKTGTLTLGKPVVTNSWTAPTTGSSSSHDGDDTERQNAIWKLLGRVTSASNHPLSKAIEKRARIQLGAPAGNDDSDSDSGIEQGYDNNNSYDKDYFEGVSLKNAKEVPGRGVMATMTLSSDMARFLWPSRHGIDDQEQQERAVNVFLGNQEWMDENRARFSNVRQAQQCHDQIVQWQNKGQSIVLMAVAPVTSLGEEKLHTDGCNDDCACTVCRCSSGSVCCSASRTMMMAQVAVADIVRPEAKDVVKQLRKQGLEVWMITGDNERTGRVIADQLSIDKDCVLAGVKPEQKADKIRNLQRRGGIERRNRFKFWKKRDSSLVQPVVAMVGDGINDSPSLAQADVGISVGSATDVAMEAASIVLIRNNLWDLLTMHDVSRAVVRRIRVNFLWAFIYNVVAIPIAAGILYPGTGHGLPPYIAGIAMVASSISVVCSSLLLRFYKAPKKFLHQ</sequence>
<keyword evidence="6" id="KW-0813">Transport</keyword>
<keyword evidence="11 14" id="KW-0472">Membrane</keyword>
<feature type="domain" description="HMA" evidence="16">
    <location>
        <begin position="377"/>
        <end position="447"/>
    </location>
</feature>
<evidence type="ECO:0000256" key="11">
    <source>
        <dbReference type="ARBA" id="ARBA00023136"/>
    </source>
</evidence>
<feature type="transmembrane region" description="Helical" evidence="14">
    <location>
        <begin position="1781"/>
        <end position="1804"/>
    </location>
</feature>
<proteinExistence type="inferred from homology"/>
<keyword evidence="6" id="KW-0187">Copper transport</keyword>
<dbReference type="PANTHER" id="PTHR43520">
    <property type="entry name" value="ATP7, ISOFORM B"/>
    <property type="match status" value="1"/>
</dbReference>
<dbReference type="InterPro" id="IPR059000">
    <property type="entry name" value="ATPase_P-type_domA"/>
</dbReference>
<feature type="domain" description="HMA" evidence="16">
    <location>
        <begin position="574"/>
        <end position="641"/>
    </location>
</feature>
<feature type="compositionally biased region" description="Low complexity" evidence="13">
    <location>
        <begin position="553"/>
        <end position="568"/>
    </location>
</feature>
<dbReference type="GO" id="GO:0016020">
    <property type="term" value="C:membrane"/>
    <property type="evidence" value="ECO:0007669"/>
    <property type="project" value="InterPro"/>
</dbReference>
<evidence type="ECO:0000256" key="4">
    <source>
        <dbReference type="ARBA" id="ARBA00022723"/>
    </source>
</evidence>
<dbReference type="SFLD" id="SFLDF00027">
    <property type="entry name" value="p-type_atpase"/>
    <property type="match status" value="1"/>
</dbReference>
<reference evidence="17" key="2">
    <citation type="submission" date="2023-02" db="EMBL/GenBank/DDBJ databases">
        <authorList>
            <consortium name="DOE Joint Genome Institute"/>
            <person name="Mondo S.J."/>
            <person name="Chang Y."/>
            <person name="Wang Y."/>
            <person name="Ahrendt S."/>
            <person name="Andreopoulos W."/>
            <person name="Barry K."/>
            <person name="Beard J."/>
            <person name="Benny G.L."/>
            <person name="Blankenship S."/>
            <person name="Bonito G."/>
            <person name="Cuomo C."/>
            <person name="Desiro A."/>
            <person name="Gervers K.A."/>
            <person name="Hundley H."/>
            <person name="Kuo A."/>
            <person name="LaButti K."/>
            <person name="Lang B.F."/>
            <person name="Lipzen A."/>
            <person name="O'Donnell K."/>
            <person name="Pangilinan J."/>
            <person name="Reynolds N."/>
            <person name="Sandor L."/>
            <person name="Smith M.W."/>
            <person name="Tsang A."/>
            <person name="Grigoriev I.V."/>
            <person name="Stajich J.E."/>
            <person name="Spatafora J.W."/>
        </authorList>
    </citation>
    <scope>NUCLEOTIDE SEQUENCE</scope>
    <source>
        <strain evidence="17">RSA 2281</strain>
    </source>
</reference>
<comment type="similarity">
    <text evidence="2">Belongs to the cation transport ATPase (P-type) (TC 3.A.3) family. Type IB subfamily.</text>
</comment>
<dbReference type="InterPro" id="IPR008250">
    <property type="entry name" value="ATPase_P-typ_transduc_dom_A_sf"/>
</dbReference>
<evidence type="ECO:0000256" key="3">
    <source>
        <dbReference type="ARBA" id="ARBA00022692"/>
    </source>
</evidence>
<dbReference type="PRINTS" id="PR00119">
    <property type="entry name" value="CATATPASE"/>
</dbReference>
<dbReference type="PRINTS" id="PR00942">
    <property type="entry name" value="CUATPASEI"/>
</dbReference>
<evidence type="ECO:0000256" key="7">
    <source>
        <dbReference type="ARBA" id="ARBA00022842"/>
    </source>
</evidence>
<evidence type="ECO:0000256" key="6">
    <source>
        <dbReference type="ARBA" id="ARBA00022796"/>
    </source>
</evidence>
<evidence type="ECO:0000256" key="10">
    <source>
        <dbReference type="ARBA" id="ARBA00023008"/>
    </source>
</evidence>
<feature type="transmembrane region" description="Helical" evidence="14">
    <location>
        <begin position="1010"/>
        <end position="1032"/>
    </location>
</feature>
<feature type="domain" description="HMA" evidence="16">
    <location>
        <begin position="692"/>
        <end position="760"/>
    </location>
</feature>
<keyword evidence="6" id="KW-0406">Ion transport</keyword>